<dbReference type="AlphaFoldDB" id="D1Z2U3"/>
<accession>D1Z2U3</accession>
<dbReference type="KEGG" id="mpd:MCP_2943"/>
<sequence>MFENVARKVDSGNRVKVVAFGSYHSGKTSFIRCVNPDTLSTEVKSGSGTTTVAFDLAIKEHNGYRIYLFGTPGQDRFDVAREVVAFGLHAAIIVVDSTRGMTEFEKGILGELHANRVPCIVLANKQDLPGASLDRITRDAGGVCEVLPISSRTGQGVGLVLDRLVDLVRAG</sequence>
<evidence type="ECO:0000259" key="1">
    <source>
        <dbReference type="Pfam" id="PF00009"/>
    </source>
</evidence>
<dbReference type="Pfam" id="PF00009">
    <property type="entry name" value="GTP_EFTU"/>
    <property type="match status" value="1"/>
</dbReference>
<dbReference type="CDD" id="cd00882">
    <property type="entry name" value="Ras_like_GTPase"/>
    <property type="match status" value="1"/>
</dbReference>
<dbReference type="eggNOG" id="arCOG00362">
    <property type="taxonomic scope" value="Archaea"/>
</dbReference>
<dbReference type="RefSeq" id="WP_012901685.1">
    <property type="nucleotide sequence ID" value="NC_013665.1"/>
</dbReference>
<dbReference type="InterPro" id="IPR052705">
    <property type="entry name" value="Gliding_Motility_GTPase"/>
</dbReference>
<dbReference type="PANTHER" id="PTHR42708:SF1">
    <property type="entry name" value="GLIDING MOTILITY PROTEIN MGLA"/>
    <property type="match status" value="1"/>
</dbReference>
<dbReference type="GO" id="GO:0003924">
    <property type="term" value="F:GTPase activity"/>
    <property type="evidence" value="ECO:0007669"/>
    <property type="project" value="InterPro"/>
</dbReference>
<gene>
    <name evidence="2" type="ordered locus">MCP_2943</name>
</gene>
<feature type="domain" description="Tr-type G" evidence="1">
    <location>
        <begin position="44"/>
        <end position="168"/>
    </location>
</feature>
<dbReference type="GO" id="GO:0005525">
    <property type="term" value="F:GTP binding"/>
    <property type="evidence" value="ECO:0007669"/>
    <property type="project" value="InterPro"/>
</dbReference>
<reference evidence="2 3" key="2">
    <citation type="journal article" date="2008" name="Int. J. Syst. Evol. Microbiol.">
        <title>Methanocella paludicola gen. nov., sp. nov., a methane-producing archaeon, the first isolate of the lineage 'Rice Cluster I', and proposal of the new archaeal order Methanocellales ord. nov.</title>
        <authorList>
            <person name="Sakai S."/>
            <person name="Imachi H."/>
            <person name="Hanada S."/>
            <person name="Ohashi A."/>
            <person name="Harada H."/>
            <person name="Kamagata Y."/>
        </authorList>
    </citation>
    <scope>NUCLEOTIDE SEQUENCE [LARGE SCALE GENOMIC DNA]</scope>
    <source>
        <strain evidence="3">DSM 17711 / JCM 13418 / NBRC 101707 / SANAE</strain>
    </source>
</reference>
<reference evidence="2 3" key="1">
    <citation type="journal article" date="2007" name="Appl. Environ. Microbiol.">
        <title>Isolation of key methanogens for global methane emission from rice paddy fields: a novel isolate affiliated with the clone cluster rice cluster I.</title>
        <authorList>
            <person name="Sakai S."/>
            <person name="Imachi H."/>
            <person name="Sekiguchi Y."/>
            <person name="Ohashi A."/>
            <person name="Harada H."/>
            <person name="Kamagata Y."/>
        </authorList>
    </citation>
    <scope>NUCLEOTIDE SEQUENCE [LARGE SCALE GENOMIC DNA]</scope>
    <source>
        <strain evidence="3">DSM 17711 / JCM 13418 / NBRC 101707 / SANAE</strain>
    </source>
</reference>
<name>D1Z2U3_METPS</name>
<proteinExistence type="predicted"/>
<dbReference type="InterPro" id="IPR027417">
    <property type="entry name" value="P-loop_NTPase"/>
</dbReference>
<dbReference type="STRING" id="304371.MCP_2943"/>
<dbReference type="SUPFAM" id="SSF52540">
    <property type="entry name" value="P-loop containing nucleoside triphosphate hydrolases"/>
    <property type="match status" value="1"/>
</dbReference>
<protein>
    <recommendedName>
        <fullName evidence="1">Tr-type G domain-containing protein</fullName>
    </recommendedName>
</protein>
<dbReference type="PANTHER" id="PTHR42708">
    <property type="entry name" value="ATP/GTP-BINDING PROTEIN-RELATED"/>
    <property type="match status" value="1"/>
</dbReference>
<evidence type="ECO:0000313" key="2">
    <source>
        <dbReference type="EMBL" id="BAI63015.1"/>
    </source>
</evidence>
<dbReference type="InterPro" id="IPR000795">
    <property type="entry name" value="T_Tr_GTP-bd_dom"/>
</dbReference>
<dbReference type="Gene3D" id="3.40.50.300">
    <property type="entry name" value="P-loop containing nucleotide triphosphate hydrolases"/>
    <property type="match status" value="1"/>
</dbReference>
<dbReference type="Proteomes" id="UP000001882">
    <property type="component" value="Chromosome"/>
</dbReference>
<reference evidence="3" key="3">
    <citation type="journal article" date="2011" name="PLoS ONE">
        <title>Genome sequence of a mesophilic hydrogenotrophic methanogen Methanocella paludicola, the first cultivated representative of the order Methanocellales.</title>
        <authorList>
            <person name="Sakai S."/>
            <person name="Takaki Y."/>
            <person name="Shimamura S."/>
            <person name="Sekine M."/>
            <person name="Tajima T."/>
            <person name="Kosugi H."/>
            <person name="Ichikawa N."/>
            <person name="Tasumi E."/>
            <person name="Hiraki A.T."/>
            <person name="Shimizu A."/>
            <person name="Kato Y."/>
            <person name="Nishiko R."/>
            <person name="Mori K."/>
            <person name="Fujita N."/>
            <person name="Imachi H."/>
            <person name="Takai K."/>
        </authorList>
    </citation>
    <scope>NUCLEOTIDE SEQUENCE [LARGE SCALE GENOMIC DNA]</scope>
    <source>
        <strain evidence="3">DSM 17711 / JCM 13418 / NBRC 101707 / SANAE</strain>
    </source>
</reference>
<keyword evidence="3" id="KW-1185">Reference proteome</keyword>
<dbReference type="FunCoup" id="D1Z2U3">
    <property type="interactions" value="14"/>
</dbReference>
<dbReference type="OrthoDB" id="49590at2157"/>
<dbReference type="GeneID" id="8682592"/>
<dbReference type="InParanoid" id="D1Z2U3"/>
<organism evidence="2 3">
    <name type="scientific">Methanocella paludicola (strain DSM 17711 / JCM 13418 / NBRC 101707 / SANAE)</name>
    <dbReference type="NCBI Taxonomy" id="304371"/>
    <lineage>
        <taxon>Archaea</taxon>
        <taxon>Methanobacteriati</taxon>
        <taxon>Methanobacteriota</taxon>
        <taxon>Stenosarchaea group</taxon>
        <taxon>Methanomicrobia</taxon>
        <taxon>Methanocellales</taxon>
        <taxon>Methanocellaceae</taxon>
        <taxon>Methanocella</taxon>
    </lineage>
</organism>
<dbReference type="EMBL" id="AP011532">
    <property type="protein sequence ID" value="BAI63015.1"/>
    <property type="molecule type" value="Genomic_DNA"/>
</dbReference>
<evidence type="ECO:0000313" key="3">
    <source>
        <dbReference type="Proteomes" id="UP000001882"/>
    </source>
</evidence>